<gene>
    <name evidence="1" type="ORF">RIB2604_00804510</name>
</gene>
<evidence type="ECO:0000313" key="1">
    <source>
        <dbReference type="EMBL" id="GAT20970.1"/>
    </source>
</evidence>
<evidence type="ECO:0000313" key="2">
    <source>
        <dbReference type="Proteomes" id="UP000075230"/>
    </source>
</evidence>
<dbReference type="EMBL" id="BCWF01000008">
    <property type="protein sequence ID" value="GAT20970.1"/>
    <property type="molecule type" value="Genomic_DNA"/>
</dbReference>
<sequence>MAHDMIIRGCIAFLRQLWNAYGRSLGHFRRISDRMDAHLADNFSLMRPTRHEDNSIAEPSILTVIVDGKSYWTGFTDGPVRYKTIYALSTFKQASPRPLQAASITKGLGSDLQTTSTIRITIMIPAILTGVSMLAGSAYASAVQPVRAAGGCTNINSYSPETGTTGYFMLAASECKNVTAPDQACAIEGFGDTSVVFRTAGETGIHMGYIAIGSENDEAKNPIICDDSSPSILNGLVETGVSGYSFQPLNISSIPYTALLMWGLDEQASVPVDFYHHYVNGTQQDGLFIGANNVTTWAIKEYSDSGSKLPYWLFRLLGPDSEDPITGAALEEVEQSHRMRDCITHEQVLDLVVDTCGNRSIGVRIYAAAVLFDRFTSR</sequence>
<proteinExistence type="predicted"/>
<reference evidence="1 2" key="1">
    <citation type="journal article" date="2016" name="DNA Res.">
        <title>Genome sequence of Aspergillus luchuensis NBRC 4314.</title>
        <authorList>
            <person name="Yamada O."/>
            <person name="Machida M."/>
            <person name="Hosoyama A."/>
            <person name="Goto M."/>
            <person name="Takahashi T."/>
            <person name="Futagami T."/>
            <person name="Yamagata Y."/>
            <person name="Takeuchi M."/>
            <person name="Kobayashi T."/>
            <person name="Koike H."/>
            <person name="Abe K."/>
            <person name="Asai K."/>
            <person name="Arita M."/>
            <person name="Fujita N."/>
            <person name="Fukuda K."/>
            <person name="Higa K."/>
            <person name="Horikawa H."/>
            <person name="Ishikawa T."/>
            <person name="Jinno K."/>
            <person name="Kato Y."/>
            <person name="Kirimura K."/>
            <person name="Mizutani O."/>
            <person name="Nakasone K."/>
            <person name="Sano M."/>
            <person name="Shiraishi Y."/>
            <person name="Tsukahara M."/>
            <person name="Gomi K."/>
        </authorList>
    </citation>
    <scope>NUCLEOTIDE SEQUENCE [LARGE SCALE GENOMIC DNA]</scope>
    <source>
        <strain evidence="1 2">RIB 2604</strain>
    </source>
</reference>
<comment type="caution">
    <text evidence="1">The sequence shown here is derived from an EMBL/GenBank/DDBJ whole genome shotgun (WGS) entry which is preliminary data.</text>
</comment>
<reference evidence="2" key="2">
    <citation type="submission" date="2016-02" db="EMBL/GenBank/DDBJ databases">
        <title>Genome sequencing of Aspergillus luchuensis NBRC 4314.</title>
        <authorList>
            <person name="Yamada O."/>
        </authorList>
    </citation>
    <scope>NUCLEOTIDE SEQUENCE [LARGE SCALE GENOMIC DNA]</scope>
    <source>
        <strain evidence="2">RIB 2604</strain>
    </source>
</reference>
<organism evidence="1 2">
    <name type="scientific">Aspergillus kawachii</name>
    <name type="common">White koji mold</name>
    <name type="synonym">Aspergillus awamori var. kawachi</name>
    <dbReference type="NCBI Taxonomy" id="1069201"/>
    <lineage>
        <taxon>Eukaryota</taxon>
        <taxon>Fungi</taxon>
        <taxon>Dikarya</taxon>
        <taxon>Ascomycota</taxon>
        <taxon>Pezizomycotina</taxon>
        <taxon>Eurotiomycetes</taxon>
        <taxon>Eurotiomycetidae</taxon>
        <taxon>Eurotiales</taxon>
        <taxon>Aspergillaceae</taxon>
        <taxon>Aspergillus</taxon>
        <taxon>Aspergillus subgen. Circumdati</taxon>
    </lineage>
</organism>
<name>A0A146F488_ASPKA</name>
<protein>
    <submittedName>
        <fullName evidence="1">Similar to An09g03650</fullName>
    </submittedName>
</protein>
<dbReference type="VEuPathDB" id="FungiDB:ASPFODRAFT_51264"/>
<accession>A0A146F488</accession>
<dbReference type="Proteomes" id="UP000075230">
    <property type="component" value="Unassembled WGS sequence"/>
</dbReference>
<dbReference type="AlphaFoldDB" id="A0A146F488"/>